<keyword evidence="5 10" id="KW-0132">Cell division</keyword>
<dbReference type="PIRSF" id="PIRSF003097">
    <property type="entry name" value="FtsX"/>
    <property type="match status" value="1"/>
</dbReference>
<dbReference type="Pfam" id="PF18075">
    <property type="entry name" value="FtsX_ECD"/>
    <property type="match status" value="1"/>
</dbReference>
<evidence type="ECO:0000256" key="5">
    <source>
        <dbReference type="ARBA" id="ARBA00022618"/>
    </source>
</evidence>
<feature type="transmembrane region" description="Helical" evidence="11">
    <location>
        <begin position="169"/>
        <end position="190"/>
    </location>
</feature>
<evidence type="ECO:0000256" key="10">
    <source>
        <dbReference type="PIRNR" id="PIRNR003097"/>
    </source>
</evidence>
<feature type="transmembrane region" description="Helical" evidence="11">
    <location>
        <begin position="226"/>
        <end position="248"/>
    </location>
</feature>
<keyword evidence="9 10" id="KW-0131">Cell cycle</keyword>
<dbReference type="EMBL" id="PYAV01000013">
    <property type="protein sequence ID" value="PSL42741.1"/>
    <property type="molecule type" value="Genomic_DNA"/>
</dbReference>
<feature type="domain" description="ABC3 transporter permease C-terminal" evidence="12">
    <location>
        <begin position="177"/>
        <end position="297"/>
    </location>
</feature>
<gene>
    <name evidence="14" type="ORF">B0H94_11327</name>
</gene>
<dbReference type="InterPro" id="IPR003838">
    <property type="entry name" value="ABC3_permease_C"/>
</dbReference>
<dbReference type="Gene3D" id="3.30.70.3040">
    <property type="match status" value="1"/>
</dbReference>
<dbReference type="NCBIfam" id="NF038347">
    <property type="entry name" value="FtsX_Gpos"/>
    <property type="match status" value="1"/>
</dbReference>
<dbReference type="GO" id="GO:0005886">
    <property type="term" value="C:plasma membrane"/>
    <property type="evidence" value="ECO:0007669"/>
    <property type="project" value="UniProtKB-SubCell"/>
</dbReference>
<feature type="transmembrane region" description="Helical" evidence="11">
    <location>
        <begin position="268"/>
        <end position="289"/>
    </location>
</feature>
<comment type="subcellular location">
    <subcellularLocation>
        <location evidence="1">Cell membrane</location>
        <topology evidence="1">Multi-pass membrane protein</topology>
    </subcellularLocation>
</comment>
<evidence type="ECO:0000256" key="1">
    <source>
        <dbReference type="ARBA" id="ARBA00004651"/>
    </source>
</evidence>
<comment type="similarity">
    <text evidence="2 10">Belongs to the ABC-4 integral membrane protein family. FtsX subfamily.</text>
</comment>
<evidence type="ECO:0000259" key="12">
    <source>
        <dbReference type="Pfam" id="PF02687"/>
    </source>
</evidence>
<keyword evidence="7 11" id="KW-1133">Transmembrane helix</keyword>
<evidence type="ECO:0000256" key="3">
    <source>
        <dbReference type="ARBA" id="ARBA00021907"/>
    </source>
</evidence>
<evidence type="ECO:0000256" key="11">
    <source>
        <dbReference type="SAM" id="Phobius"/>
    </source>
</evidence>
<dbReference type="Proteomes" id="UP000242310">
    <property type="component" value="Unassembled WGS sequence"/>
</dbReference>
<comment type="function">
    <text evidence="10">Part of the ABC transporter FtsEX involved in asymmetric cellular division facilitating the initiation of sporulation.</text>
</comment>
<dbReference type="RefSeq" id="WP_106589553.1">
    <property type="nucleotide sequence ID" value="NZ_PYAV01000013.1"/>
</dbReference>
<keyword evidence="6 11" id="KW-0812">Transmembrane</keyword>
<evidence type="ECO:0000313" key="15">
    <source>
        <dbReference type="Proteomes" id="UP000242310"/>
    </source>
</evidence>
<dbReference type="GO" id="GO:0051301">
    <property type="term" value="P:cell division"/>
    <property type="evidence" value="ECO:0007669"/>
    <property type="project" value="UniProtKB-KW"/>
</dbReference>
<evidence type="ECO:0000256" key="6">
    <source>
        <dbReference type="ARBA" id="ARBA00022692"/>
    </source>
</evidence>
<proteinExistence type="inferred from homology"/>
<reference evidence="14 15" key="1">
    <citation type="submission" date="2018-03" db="EMBL/GenBank/DDBJ databases">
        <title>Genomic Encyclopedia of Type Strains, Phase III (KMG-III): the genomes of soil and plant-associated and newly described type strains.</title>
        <authorList>
            <person name="Whitman W."/>
        </authorList>
    </citation>
    <scope>NUCLEOTIDE SEQUENCE [LARGE SCALE GENOMIC DNA]</scope>
    <source>
        <strain evidence="14 15">CGMCC 1.07653</strain>
    </source>
</reference>
<dbReference type="InterPro" id="IPR058204">
    <property type="entry name" value="FtsX_firmicutes-type"/>
</dbReference>
<comment type="caution">
    <text evidence="14">The sequence shown here is derived from an EMBL/GenBank/DDBJ whole genome shotgun (WGS) entry which is preliminary data.</text>
</comment>
<organism evidence="14 15">
    <name type="scientific">Salsuginibacillus halophilus</name>
    <dbReference type="NCBI Taxonomy" id="517424"/>
    <lineage>
        <taxon>Bacteria</taxon>
        <taxon>Bacillati</taxon>
        <taxon>Bacillota</taxon>
        <taxon>Bacilli</taxon>
        <taxon>Bacillales</taxon>
        <taxon>Bacillaceae</taxon>
        <taxon>Salsuginibacillus</taxon>
    </lineage>
</organism>
<feature type="domain" description="FtsX extracellular" evidence="13">
    <location>
        <begin position="59"/>
        <end position="153"/>
    </location>
</feature>
<dbReference type="InterPro" id="IPR040690">
    <property type="entry name" value="FtsX_ECD"/>
</dbReference>
<dbReference type="PANTHER" id="PTHR47755:SF1">
    <property type="entry name" value="CELL DIVISION PROTEIN FTSX"/>
    <property type="match status" value="1"/>
</dbReference>
<keyword evidence="8 10" id="KW-0472">Membrane</keyword>
<evidence type="ECO:0000256" key="9">
    <source>
        <dbReference type="ARBA" id="ARBA00023306"/>
    </source>
</evidence>
<evidence type="ECO:0000259" key="13">
    <source>
        <dbReference type="Pfam" id="PF18075"/>
    </source>
</evidence>
<accession>A0A2P8H972</accession>
<dbReference type="AlphaFoldDB" id="A0A2P8H972"/>
<dbReference type="InterPro" id="IPR004513">
    <property type="entry name" value="FtsX"/>
</dbReference>
<keyword evidence="15" id="KW-1185">Reference proteome</keyword>
<evidence type="ECO:0000313" key="14">
    <source>
        <dbReference type="EMBL" id="PSL42741.1"/>
    </source>
</evidence>
<evidence type="ECO:0000256" key="2">
    <source>
        <dbReference type="ARBA" id="ARBA00007379"/>
    </source>
</evidence>
<evidence type="ECO:0000256" key="8">
    <source>
        <dbReference type="ARBA" id="ARBA00023136"/>
    </source>
</evidence>
<sequence length="298" mass="32859">MKSRTLLRHSKEGLKNIGRNGWMSFASVSAVTIMLMVVGIFLILIANINHIASDVEGDVEIRVHIDMTASEEDKEGLYEQIDAIDNVAAITYVDRDEGLDQFIEDVDEGSAELFESLRNENPLNDVFVVETKEPQLTEDVAGEIEQFANIDTVDYGEDIIEQLFAVTNMIRIVGAALVLGLMFTAMFLIANTIKLTIVARKNEIQIMKLVGATNGFIRWPFFVEGLVLGLLGAILPVAAVISGYYYLYDLLVTEAILSFVDIVPPNPLTFEIAAILIGIGALVGVWGSLMSVRKFLRV</sequence>
<keyword evidence="4 10" id="KW-1003">Cell membrane</keyword>
<evidence type="ECO:0000256" key="4">
    <source>
        <dbReference type="ARBA" id="ARBA00022475"/>
    </source>
</evidence>
<dbReference type="Pfam" id="PF02687">
    <property type="entry name" value="FtsX"/>
    <property type="match status" value="1"/>
</dbReference>
<dbReference type="OrthoDB" id="9812531at2"/>
<evidence type="ECO:0000256" key="7">
    <source>
        <dbReference type="ARBA" id="ARBA00022989"/>
    </source>
</evidence>
<name>A0A2P8H972_9BACI</name>
<dbReference type="PANTHER" id="PTHR47755">
    <property type="entry name" value="CELL DIVISION PROTEIN FTSX"/>
    <property type="match status" value="1"/>
</dbReference>
<feature type="transmembrane region" description="Helical" evidence="11">
    <location>
        <begin position="21"/>
        <end position="46"/>
    </location>
</feature>
<protein>
    <recommendedName>
        <fullName evidence="3 10">Cell division protein FtsX</fullName>
    </recommendedName>
</protein>